<name>C5A499_THEGJ</name>
<gene>
    <name evidence="1" type="ordered locus">TGAM_0559</name>
</gene>
<dbReference type="HOGENOM" id="CLU_2353351_0_0_2"/>
<dbReference type="PaxDb" id="593117-TGAM_0559"/>
<sequence length="96" mass="11260">METMEELVEKVREKFDLEVKDMADAWRLVEWLEEKEWVVYIITAKDRKQVDAWHPRYGTLFAQFGEVPNFGSILEGILTVALLAKELEEKGFAKAR</sequence>
<dbReference type="AlphaFoldDB" id="C5A499"/>
<accession>C5A499</accession>
<evidence type="ECO:0000313" key="1">
    <source>
        <dbReference type="EMBL" id="ACS33061.1"/>
    </source>
</evidence>
<reference evidence="1 2" key="1">
    <citation type="journal article" date="2007" name="Genome Biol.">
        <title>Genome analysis and genome-wide proteomics of Thermococcus gammatolerans, the most radioresistant organism known amongst the Archaea.</title>
        <authorList>
            <person name="Zivanovic Y."/>
            <person name="Armengaud J."/>
            <person name="Lagorce A."/>
            <person name="Leplat C."/>
            <person name="Guerin P."/>
            <person name="Dutertre M."/>
            <person name="Anthouard V."/>
            <person name="Forterre P."/>
            <person name="Wincker P."/>
            <person name="Confalonieri F."/>
        </authorList>
    </citation>
    <scope>NUCLEOTIDE SEQUENCE [LARGE SCALE GENOMIC DNA]</scope>
    <source>
        <strain evidence="2">DSM 15229 / JCM 11827 / EJ3</strain>
    </source>
</reference>
<dbReference type="PATRIC" id="fig|593117.10.peg.557"/>
<dbReference type="KEGG" id="tga:TGAM_0559"/>
<protein>
    <submittedName>
        <fullName evidence="1">Uncharacterized protein</fullName>
    </submittedName>
</protein>
<dbReference type="eggNOG" id="arCOG10039">
    <property type="taxonomic scope" value="Archaea"/>
</dbReference>
<proteinExistence type="predicted"/>
<keyword evidence="2" id="KW-1185">Reference proteome</keyword>
<organism evidence="1 2">
    <name type="scientific">Thermococcus gammatolerans (strain DSM 15229 / JCM 11827 / EJ3)</name>
    <dbReference type="NCBI Taxonomy" id="593117"/>
    <lineage>
        <taxon>Archaea</taxon>
        <taxon>Methanobacteriati</taxon>
        <taxon>Methanobacteriota</taxon>
        <taxon>Thermococci</taxon>
        <taxon>Thermococcales</taxon>
        <taxon>Thermococcaceae</taxon>
        <taxon>Thermococcus</taxon>
    </lineage>
</organism>
<dbReference type="EMBL" id="CP001398">
    <property type="protein sequence ID" value="ACS33061.1"/>
    <property type="molecule type" value="Genomic_DNA"/>
</dbReference>
<dbReference type="STRING" id="593117.TGAM_0559"/>
<evidence type="ECO:0000313" key="2">
    <source>
        <dbReference type="Proteomes" id="UP000001488"/>
    </source>
</evidence>
<dbReference type="Proteomes" id="UP000001488">
    <property type="component" value="Chromosome"/>
</dbReference>